<dbReference type="PATRIC" id="fig|1122180.6.peg.730"/>
<dbReference type="OrthoDB" id="9802805at2"/>
<keyword evidence="7" id="KW-0464">Manganese</keyword>
<dbReference type="Gene3D" id="3.90.79.10">
    <property type="entry name" value="Nucleoside Triphosphate Pyrophosphohydrolase"/>
    <property type="match status" value="1"/>
</dbReference>
<dbReference type="InterPro" id="IPR015797">
    <property type="entry name" value="NUDIX_hydrolase-like_dom_sf"/>
</dbReference>
<dbReference type="InterPro" id="IPR000059">
    <property type="entry name" value="NUDIX_hydrolase_NudL_CS"/>
</dbReference>
<dbReference type="EMBL" id="APGJ01000003">
    <property type="protein sequence ID" value="EYD73205.1"/>
    <property type="molecule type" value="Genomic_DNA"/>
</dbReference>
<organism evidence="9 10">
    <name type="scientific">Limimaricola hongkongensis DSM 17492</name>
    <dbReference type="NCBI Taxonomy" id="1122180"/>
    <lineage>
        <taxon>Bacteria</taxon>
        <taxon>Pseudomonadati</taxon>
        <taxon>Pseudomonadota</taxon>
        <taxon>Alphaproteobacteria</taxon>
        <taxon>Rhodobacterales</taxon>
        <taxon>Paracoccaceae</taxon>
        <taxon>Limimaricola</taxon>
    </lineage>
</organism>
<evidence type="ECO:0000313" key="10">
    <source>
        <dbReference type="Proteomes" id="UP000025047"/>
    </source>
</evidence>
<dbReference type="AlphaFoldDB" id="A0A017HFW7"/>
<keyword evidence="6" id="KW-0460">Magnesium</keyword>
<dbReference type="InterPro" id="IPR045121">
    <property type="entry name" value="CoAse"/>
</dbReference>
<evidence type="ECO:0000259" key="8">
    <source>
        <dbReference type="PROSITE" id="PS51462"/>
    </source>
</evidence>
<evidence type="ECO:0000256" key="2">
    <source>
        <dbReference type="ARBA" id="ARBA00001946"/>
    </source>
</evidence>
<dbReference type="RefSeq" id="WP_017927767.1">
    <property type="nucleotide sequence ID" value="NZ_KB822996.1"/>
</dbReference>
<evidence type="ECO:0000256" key="4">
    <source>
        <dbReference type="ARBA" id="ARBA00022723"/>
    </source>
</evidence>
<dbReference type="InterPro" id="IPR000086">
    <property type="entry name" value="NUDIX_hydrolase_dom"/>
</dbReference>
<dbReference type="GO" id="GO:0030145">
    <property type="term" value="F:manganese ion binding"/>
    <property type="evidence" value="ECO:0007669"/>
    <property type="project" value="InterPro"/>
</dbReference>
<name>A0A017HFW7_9RHOB</name>
<accession>A0A017HFW7</accession>
<sequence>MDGAEAGIEARLARALAHPGDASSDYDIDPRLPVPEGRSLRQAGVLAAIHLDGGAARLLLTKRSARLRHHPGQIAFPGGKVEAMDDGPVGAALREAHEEIGLPPGRVEVLGALPPHETVTGFSVTPVIGLLRGAFTPVAEAGEVAEIFSVPLSHVTDPARFRIEGRRWQGRRRHYYVVPWGPYYIWGATARMLRSLAERMNR</sequence>
<dbReference type="PROSITE" id="PS01293">
    <property type="entry name" value="NUDIX_COA"/>
    <property type="match status" value="1"/>
</dbReference>
<proteinExistence type="inferred from homology"/>
<dbReference type="HOGENOM" id="CLU_040940_5_1_5"/>
<evidence type="ECO:0000256" key="3">
    <source>
        <dbReference type="ARBA" id="ARBA00006506"/>
    </source>
</evidence>
<gene>
    <name evidence="9" type="ORF">Lokhon_00732</name>
</gene>
<dbReference type="eggNOG" id="COG0494">
    <property type="taxonomic scope" value="Bacteria"/>
</dbReference>
<evidence type="ECO:0000313" key="9">
    <source>
        <dbReference type="EMBL" id="EYD73205.1"/>
    </source>
</evidence>
<dbReference type="Proteomes" id="UP000025047">
    <property type="component" value="Unassembled WGS sequence"/>
</dbReference>
<evidence type="ECO:0000256" key="5">
    <source>
        <dbReference type="ARBA" id="ARBA00022801"/>
    </source>
</evidence>
<evidence type="ECO:0000256" key="7">
    <source>
        <dbReference type="ARBA" id="ARBA00023211"/>
    </source>
</evidence>
<comment type="caution">
    <text evidence="9">The sequence shown here is derived from an EMBL/GenBank/DDBJ whole genome shotgun (WGS) entry which is preliminary data.</text>
</comment>
<dbReference type="GO" id="GO:0010945">
    <property type="term" value="F:coenzyme A diphosphatase activity"/>
    <property type="evidence" value="ECO:0007669"/>
    <property type="project" value="InterPro"/>
</dbReference>
<dbReference type="SUPFAM" id="SSF55811">
    <property type="entry name" value="Nudix"/>
    <property type="match status" value="1"/>
</dbReference>
<dbReference type="STRING" id="1122180.Lokhon_00732"/>
<dbReference type="GO" id="GO:0009132">
    <property type="term" value="P:nucleoside diphosphate metabolic process"/>
    <property type="evidence" value="ECO:0007669"/>
    <property type="project" value="InterPro"/>
</dbReference>
<dbReference type="GO" id="GO:0000287">
    <property type="term" value="F:magnesium ion binding"/>
    <property type="evidence" value="ECO:0007669"/>
    <property type="project" value="InterPro"/>
</dbReference>
<comment type="cofactor">
    <cofactor evidence="2">
        <name>Mg(2+)</name>
        <dbReference type="ChEBI" id="CHEBI:18420"/>
    </cofactor>
</comment>
<dbReference type="Pfam" id="PF00293">
    <property type="entry name" value="NUDIX"/>
    <property type="match status" value="1"/>
</dbReference>
<feature type="domain" description="Nudix hydrolase" evidence="8">
    <location>
        <begin position="40"/>
        <end position="172"/>
    </location>
</feature>
<reference evidence="9 10" key="1">
    <citation type="submission" date="2013-03" db="EMBL/GenBank/DDBJ databases">
        <authorList>
            <person name="Fiebig A."/>
            <person name="Goeker M."/>
            <person name="Klenk H.-P.P."/>
        </authorList>
    </citation>
    <scope>NUCLEOTIDE SEQUENCE [LARGE SCALE GENOMIC DNA]</scope>
    <source>
        <strain evidence="9 10">DSM 17492</strain>
    </source>
</reference>
<comment type="cofactor">
    <cofactor evidence="1">
        <name>Mn(2+)</name>
        <dbReference type="ChEBI" id="CHEBI:29035"/>
    </cofactor>
</comment>
<dbReference type="PANTHER" id="PTHR12992:SF11">
    <property type="entry name" value="MITOCHONDRIAL COENZYME A DIPHOSPHATASE NUDT8"/>
    <property type="match status" value="1"/>
</dbReference>
<evidence type="ECO:0000256" key="6">
    <source>
        <dbReference type="ARBA" id="ARBA00022842"/>
    </source>
</evidence>
<protein>
    <submittedName>
        <fullName evidence="9">Putative nudix hydrolase YeaB</fullName>
    </submittedName>
</protein>
<evidence type="ECO:0000256" key="1">
    <source>
        <dbReference type="ARBA" id="ARBA00001936"/>
    </source>
</evidence>
<keyword evidence="10" id="KW-1185">Reference proteome</keyword>
<dbReference type="PROSITE" id="PS51462">
    <property type="entry name" value="NUDIX"/>
    <property type="match status" value="1"/>
</dbReference>
<keyword evidence="5 9" id="KW-0378">Hydrolase</keyword>
<dbReference type="CDD" id="cd03426">
    <property type="entry name" value="NUDIX_CoAse_Nudt7"/>
    <property type="match status" value="1"/>
</dbReference>
<dbReference type="NCBIfam" id="NF007980">
    <property type="entry name" value="PRK10707.1"/>
    <property type="match status" value="1"/>
</dbReference>
<comment type="similarity">
    <text evidence="3">Belongs to the Nudix hydrolase family. PCD1 subfamily.</text>
</comment>
<dbReference type="PANTHER" id="PTHR12992">
    <property type="entry name" value="NUDIX HYDROLASE"/>
    <property type="match status" value="1"/>
</dbReference>
<keyword evidence="4" id="KW-0479">Metal-binding</keyword>